<keyword evidence="2" id="KW-0285">Flavoprotein</keyword>
<accession>A0A6A6JH18</accession>
<keyword evidence="2" id="KW-0274">FAD</keyword>
<dbReference type="InterPro" id="IPR000172">
    <property type="entry name" value="GMC_OxRdtase_N"/>
</dbReference>
<reference evidence="4" key="1">
    <citation type="journal article" date="2020" name="Stud. Mycol.">
        <title>101 Dothideomycetes genomes: a test case for predicting lifestyles and emergence of pathogens.</title>
        <authorList>
            <person name="Haridas S."/>
            <person name="Albert R."/>
            <person name="Binder M."/>
            <person name="Bloem J."/>
            <person name="Labutti K."/>
            <person name="Salamov A."/>
            <person name="Andreopoulos B."/>
            <person name="Baker S."/>
            <person name="Barry K."/>
            <person name="Bills G."/>
            <person name="Bluhm B."/>
            <person name="Cannon C."/>
            <person name="Castanera R."/>
            <person name="Culley D."/>
            <person name="Daum C."/>
            <person name="Ezra D."/>
            <person name="Gonzalez J."/>
            <person name="Henrissat B."/>
            <person name="Kuo A."/>
            <person name="Liang C."/>
            <person name="Lipzen A."/>
            <person name="Lutzoni F."/>
            <person name="Magnuson J."/>
            <person name="Mondo S."/>
            <person name="Nolan M."/>
            <person name="Ohm R."/>
            <person name="Pangilinan J."/>
            <person name="Park H.-J."/>
            <person name="Ramirez L."/>
            <person name="Alfaro M."/>
            <person name="Sun H."/>
            <person name="Tritt A."/>
            <person name="Yoshinaga Y."/>
            <person name="Zwiers L.-H."/>
            <person name="Turgeon B."/>
            <person name="Goodwin S."/>
            <person name="Spatafora J."/>
            <person name="Crous P."/>
            <person name="Grigoriev I."/>
        </authorList>
    </citation>
    <scope>NUCLEOTIDE SEQUENCE</scope>
    <source>
        <strain evidence="4">CBS 379.55</strain>
    </source>
</reference>
<dbReference type="PANTHER" id="PTHR11552">
    <property type="entry name" value="GLUCOSE-METHANOL-CHOLINE GMC OXIDOREDUCTASE"/>
    <property type="match status" value="1"/>
</dbReference>
<dbReference type="PIRSF" id="PIRSF000137">
    <property type="entry name" value="Alcohol_oxidase"/>
    <property type="match status" value="1"/>
</dbReference>
<dbReference type="GO" id="GO:0016614">
    <property type="term" value="F:oxidoreductase activity, acting on CH-OH group of donors"/>
    <property type="evidence" value="ECO:0007669"/>
    <property type="project" value="InterPro"/>
</dbReference>
<dbReference type="Gene3D" id="3.50.50.60">
    <property type="entry name" value="FAD/NAD(P)-binding domain"/>
    <property type="match status" value="1"/>
</dbReference>
<dbReference type="InterPro" id="IPR036188">
    <property type="entry name" value="FAD/NAD-bd_sf"/>
</dbReference>
<dbReference type="PROSITE" id="PS00624">
    <property type="entry name" value="GMC_OXRED_2"/>
    <property type="match status" value="1"/>
</dbReference>
<evidence type="ECO:0000259" key="3">
    <source>
        <dbReference type="PROSITE" id="PS00624"/>
    </source>
</evidence>
<protein>
    <submittedName>
        <fullName evidence="4">Alcohol oxidase</fullName>
    </submittedName>
</protein>
<dbReference type="EMBL" id="ML986497">
    <property type="protein sequence ID" value="KAF2275403.1"/>
    <property type="molecule type" value="Genomic_DNA"/>
</dbReference>
<dbReference type="Proteomes" id="UP000800097">
    <property type="component" value="Unassembled WGS sequence"/>
</dbReference>
<comment type="cofactor">
    <cofactor evidence="2">
        <name>FAD</name>
        <dbReference type="ChEBI" id="CHEBI:57692"/>
    </cofactor>
</comment>
<sequence length="645" mass="69965">MCSPYDADIAAALLGSPATFPPVHGDSYDFIIVGGGTAGLVLANRLTEDEHTSVLVLEAGEDLTAHPRVVTPALFATMIGTEGDWSSKTEAQKELNGRQINISLGRALGGSSAISGQTFIPPSKASIDAWGELGNEGWAWDGLLPYLKKSYTLNIPSDDDIREHFNLDYIDETLHDAQGPVQLSFPNNVSNPLPKAWVEAMGTIGHRATSDPFSGCATGAFSNPSSIDVDKRQRSYAASAYLMPIEKRPNLTILTGAYVQKILLVGSYPNVIATGVTYRKNSKEITVRAREEVILSAGAIHSPKLLELSGIGNPEHLEPHQIYPIIVNPNVGENLQDHPVTSISFEVQDGVETIDSMLRLNLKIIQAAMKEYRMNKSGPLAQSGVNSYALLPIPQNSSASRKKVEKLLDRNSDSPSGLHHVSREYTSCIQSLLLHPRENTAAFFPYAAQTSFDADPSETGLVTSNLAPENFYSISSTLLQPLSRGSTHMRSANPSDPPKIDPKYFSHPLDLEIFARHMTSISDLISTPAFSALLKPDGRRNAAAPKDLTSLNEMKTYIRQTASSSWSPSGTCAMLPEGKGGVVNERFVVYETRNLRVVDASVVPVKTVAAPMALVYAVAERAADVMRGELKIRREGMGKKQSRSR</sequence>
<comment type="similarity">
    <text evidence="1">Belongs to the GMC oxidoreductase family.</text>
</comment>
<dbReference type="GeneID" id="54554167"/>
<dbReference type="GO" id="GO:0050660">
    <property type="term" value="F:flavin adenine dinucleotide binding"/>
    <property type="evidence" value="ECO:0007669"/>
    <property type="project" value="InterPro"/>
</dbReference>
<proteinExistence type="inferred from homology"/>
<dbReference type="SUPFAM" id="SSF54373">
    <property type="entry name" value="FAD-linked reductases, C-terminal domain"/>
    <property type="match status" value="1"/>
</dbReference>
<feature type="domain" description="Glucose-methanol-choline oxidoreductase N-terminal" evidence="3">
    <location>
        <begin position="298"/>
        <end position="312"/>
    </location>
</feature>
<dbReference type="SUPFAM" id="SSF51905">
    <property type="entry name" value="FAD/NAD(P)-binding domain"/>
    <property type="match status" value="1"/>
</dbReference>
<evidence type="ECO:0000313" key="5">
    <source>
        <dbReference type="Proteomes" id="UP000800097"/>
    </source>
</evidence>
<dbReference type="AlphaFoldDB" id="A0A6A6JH18"/>
<dbReference type="InterPro" id="IPR007867">
    <property type="entry name" value="GMC_OxRtase_C"/>
</dbReference>
<gene>
    <name evidence="4" type="ORF">EI97DRAFT_459312</name>
</gene>
<dbReference type="InterPro" id="IPR012132">
    <property type="entry name" value="GMC_OxRdtase"/>
</dbReference>
<evidence type="ECO:0000256" key="2">
    <source>
        <dbReference type="PIRSR" id="PIRSR000137-2"/>
    </source>
</evidence>
<name>A0A6A6JH18_WESOR</name>
<keyword evidence="5" id="KW-1185">Reference proteome</keyword>
<organism evidence="4 5">
    <name type="scientific">Westerdykella ornata</name>
    <dbReference type="NCBI Taxonomy" id="318751"/>
    <lineage>
        <taxon>Eukaryota</taxon>
        <taxon>Fungi</taxon>
        <taxon>Dikarya</taxon>
        <taxon>Ascomycota</taxon>
        <taxon>Pezizomycotina</taxon>
        <taxon>Dothideomycetes</taxon>
        <taxon>Pleosporomycetidae</taxon>
        <taxon>Pleosporales</taxon>
        <taxon>Sporormiaceae</taxon>
        <taxon>Westerdykella</taxon>
    </lineage>
</organism>
<dbReference type="OrthoDB" id="269227at2759"/>
<evidence type="ECO:0000256" key="1">
    <source>
        <dbReference type="ARBA" id="ARBA00010790"/>
    </source>
</evidence>
<dbReference type="PANTHER" id="PTHR11552:SF210">
    <property type="entry name" value="GLUCOSE-METHANOL-CHOLINE OXIDOREDUCTASE N-TERMINAL DOMAIN-CONTAINING PROTEIN-RELATED"/>
    <property type="match status" value="1"/>
</dbReference>
<evidence type="ECO:0000313" key="4">
    <source>
        <dbReference type="EMBL" id="KAF2275403.1"/>
    </source>
</evidence>
<dbReference type="Pfam" id="PF05199">
    <property type="entry name" value="GMC_oxred_C"/>
    <property type="match status" value="1"/>
</dbReference>
<dbReference type="Gene3D" id="3.30.560.10">
    <property type="entry name" value="Glucose Oxidase, domain 3"/>
    <property type="match status" value="1"/>
</dbReference>
<dbReference type="RefSeq" id="XP_033652942.1">
    <property type="nucleotide sequence ID" value="XM_033800992.1"/>
</dbReference>
<dbReference type="Pfam" id="PF00732">
    <property type="entry name" value="GMC_oxred_N"/>
    <property type="match status" value="1"/>
</dbReference>
<feature type="binding site" evidence="2">
    <location>
        <position position="259"/>
    </location>
    <ligand>
        <name>FAD</name>
        <dbReference type="ChEBI" id="CHEBI:57692"/>
    </ligand>
</feature>